<dbReference type="OrthoDB" id="30826at2759"/>
<evidence type="ECO:0000256" key="2">
    <source>
        <dbReference type="ARBA" id="ARBA00004574"/>
    </source>
</evidence>
<name>A0A165PFZ5_EXIGL</name>
<evidence type="ECO:0000256" key="13">
    <source>
        <dbReference type="ARBA" id="ARBA00023125"/>
    </source>
</evidence>
<evidence type="ECO:0000256" key="17">
    <source>
        <dbReference type="ARBA" id="ARBA00031847"/>
    </source>
</evidence>
<dbReference type="InterPro" id="IPR014893">
    <property type="entry name" value="Ku_PK_bind"/>
</dbReference>
<dbReference type="SUPFAM" id="SSF53300">
    <property type="entry name" value="vWA-like"/>
    <property type="match status" value="1"/>
</dbReference>
<dbReference type="PANTHER" id="PTHR12604:SF4">
    <property type="entry name" value="X-RAY REPAIR CROSS-COMPLEMENTING PROTEIN 5"/>
    <property type="match status" value="1"/>
</dbReference>
<evidence type="ECO:0000256" key="11">
    <source>
        <dbReference type="ARBA" id="ARBA00022840"/>
    </source>
</evidence>
<evidence type="ECO:0000313" key="20">
    <source>
        <dbReference type="EMBL" id="KZW02128.1"/>
    </source>
</evidence>
<dbReference type="Proteomes" id="UP000077266">
    <property type="component" value="Unassembled WGS sequence"/>
</dbReference>
<keyword evidence="15" id="KW-0234">DNA repair</keyword>
<dbReference type="Gene3D" id="1.25.40.240">
    <property type="entry name" value="Ku, C-terminal domain"/>
    <property type="match status" value="1"/>
</dbReference>
<dbReference type="FunFam" id="1.10.1600.10:FF:000002">
    <property type="entry name" value="X-ray repair cross-complementing protein 5"/>
    <property type="match status" value="1"/>
</dbReference>
<keyword evidence="12" id="KW-0779">Telomere</keyword>
<dbReference type="InterPro" id="IPR016194">
    <property type="entry name" value="SPOC-like_C_dom_sf"/>
</dbReference>
<keyword evidence="7" id="KW-0547">Nucleotide-binding</keyword>
<dbReference type="STRING" id="1314781.A0A165PFZ5"/>
<keyword evidence="16" id="KW-0539">Nucleus</keyword>
<feature type="compositionally biased region" description="Acidic residues" evidence="18">
    <location>
        <begin position="647"/>
        <end position="656"/>
    </location>
</feature>
<dbReference type="Pfam" id="PF03731">
    <property type="entry name" value="Ku_N"/>
    <property type="match status" value="1"/>
</dbReference>
<reference evidence="20 21" key="1">
    <citation type="journal article" date="2016" name="Mol. Biol. Evol.">
        <title>Comparative Genomics of Early-Diverging Mushroom-Forming Fungi Provides Insights into the Origins of Lignocellulose Decay Capabilities.</title>
        <authorList>
            <person name="Nagy L.G."/>
            <person name="Riley R."/>
            <person name="Tritt A."/>
            <person name="Adam C."/>
            <person name="Daum C."/>
            <person name="Floudas D."/>
            <person name="Sun H."/>
            <person name="Yadav J.S."/>
            <person name="Pangilinan J."/>
            <person name="Larsson K.H."/>
            <person name="Matsuura K."/>
            <person name="Barry K."/>
            <person name="Labutti K."/>
            <person name="Kuo R."/>
            <person name="Ohm R.A."/>
            <person name="Bhattacharya S.S."/>
            <person name="Shirouzu T."/>
            <person name="Yoshinaga Y."/>
            <person name="Martin F.M."/>
            <person name="Grigoriev I.V."/>
            <person name="Hibbett D.S."/>
        </authorList>
    </citation>
    <scope>NUCLEOTIDE SEQUENCE [LARGE SCALE GENOMIC DNA]</scope>
    <source>
        <strain evidence="20 21">HHB12029</strain>
    </source>
</reference>
<evidence type="ECO:0000256" key="3">
    <source>
        <dbReference type="ARBA" id="ARBA00007726"/>
    </source>
</evidence>
<comment type="subcellular location">
    <subcellularLocation>
        <location evidence="2">Chromosome</location>
        <location evidence="2">Telomere</location>
    </subcellularLocation>
    <subcellularLocation>
        <location evidence="1">Nucleus</location>
    </subcellularLocation>
</comment>
<keyword evidence="14" id="KW-0233">DNA recombination</keyword>
<keyword evidence="10" id="KW-0347">Helicase</keyword>
<dbReference type="GO" id="GO:0016787">
    <property type="term" value="F:hydrolase activity"/>
    <property type="evidence" value="ECO:0007669"/>
    <property type="project" value="UniProtKB-KW"/>
</dbReference>
<dbReference type="InterPro" id="IPR036494">
    <property type="entry name" value="Ku_C_sf"/>
</dbReference>
<dbReference type="SMART" id="SM00559">
    <property type="entry name" value="Ku78"/>
    <property type="match status" value="1"/>
</dbReference>
<keyword evidence="13" id="KW-0238">DNA-binding</keyword>
<dbReference type="PANTHER" id="PTHR12604">
    <property type="entry name" value="KU AUTOANTIGEN DNA HELICASE"/>
    <property type="match status" value="1"/>
</dbReference>
<keyword evidence="11" id="KW-0067">ATP-binding</keyword>
<keyword evidence="8" id="KW-0227">DNA damage</keyword>
<evidence type="ECO:0000256" key="16">
    <source>
        <dbReference type="ARBA" id="ARBA00023242"/>
    </source>
</evidence>
<dbReference type="GO" id="GO:0003684">
    <property type="term" value="F:damaged DNA binding"/>
    <property type="evidence" value="ECO:0007669"/>
    <property type="project" value="InterPro"/>
</dbReference>
<keyword evidence="9" id="KW-0378">Hydrolase</keyword>
<dbReference type="AlphaFoldDB" id="A0A165PFZ5"/>
<evidence type="ECO:0000256" key="14">
    <source>
        <dbReference type="ARBA" id="ARBA00023172"/>
    </source>
</evidence>
<keyword evidence="6" id="KW-0158">Chromosome</keyword>
<dbReference type="InterPro" id="IPR036465">
    <property type="entry name" value="vWFA_dom_sf"/>
</dbReference>
<dbReference type="InParanoid" id="A0A165PFZ5"/>
<accession>A0A165PFZ5</accession>
<protein>
    <recommendedName>
        <fullName evidence="5">ATP-dependent DNA helicase II subunit 2</fullName>
        <ecNumber evidence="4">3.6.4.12</ecNumber>
    </recommendedName>
    <alternativeName>
        <fullName evidence="17">ATP-dependent DNA helicase II subunit Ku80</fullName>
    </alternativeName>
</protein>
<dbReference type="Gene3D" id="1.10.1600.10">
    <property type="match status" value="1"/>
</dbReference>
<evidence type="ECO:0000256" key="12">
    <source>
        <dbReference type="ARBA" id="ARBA00022895"/>
    </source>
</evidence>
<evidence type="ECO:0000256" key="8">
    <source>
        <dbReference type="ARBA" id="ARBA00022763"/>
    </source>
</evidence>
<evidence type="ECO:0000256" key="1">
    <source>
        <dbReference type="ARBA" id="ARBA00004123"/>
    </source>
</evidence>
<sequence>MPAERAGYTVTMFVVDVSPTMGRTREVELEDGTTGQTRVIEMTNLEWSLRYVKLKIQEMIFHGRKTDQCGVVLFGTEDTSNAVNAENGGYDHVTEFIDIGQPNATTLAKLNSITPTVVDEDAGAWSADPIDAVIVAIEAQQAYLASKATWTRKLILVTDGEHPMELEDWETTAAKINEYNVSMLIVGVDFDSDDFGFHEENKSNVKRVNEEFWHTDFVPKLDNGLCATCADVLQDCDRPDIKETKSAALGTVFRIGDPEQAESAVEITVRTAKATALTRPPTMKKFGKRVDPDQDAMDVDVKPAVDKTTDMYVELKMTSDFFARKAEARAENPNGDIDEVGDDQLERIDKEETVPVLKYGASWVVEPEGAFVPLATRKGIDLYGVFPESKFRRDWAMGEVTYVWPDATSGQQQAALSSIVRAMSEKRVYGYCRFMTRDNSDPKMCVLRPENVNGVDCFLMVQMPFNNDIRSFGFESLTRLYSKKGTQITEHPLLPTKDQISAMETFVDAMDLMRAEKTEEGKVPWFDPVQSYNPAVHRVKQALFHAAVVPDLASHPLPPPHPELLYYLEPPEKVVEKARPALKACKKIFNVTATVPRVAAKRKQDHLEGGDIDMDALGLGSLKRTRTADALDVKVTASPTKSKDGEESVTEDESGDEAAAKSRKVGNGHGNGLQEPTPARSQSPELIFTQSRIIGNEYPLKDFRKNLKKRGDIVSTLADELGDVVLEILMQNFASKRHDEMMECLKEYREMALKEDEIDRWNDFMVKLKEECTRTTRPNNHAFWKAVVAVGRPISLISDEEAAAAEGSSSISEEEATQFVKS</sequence>
<dbReference type="GO" id="GO:0000781">
    <property type="term" value="C:chromosome, telomeric region"/>
    <property type="evidence" value="ECO:0007669"/>
    <property type="project" value="UniProtKB-SubCell"/>
</dbReference>
<dbReference type="GO" id="GO:0005524">
    <property type="term" value="F:ATP binding"/>
    <property type="evidence" value="ECO:0007669"/>
    <property type="project" value="UniProtKB-KW"/>
</dbReference>
<feature type="domain" description="Ku" evidence="19">
    <location>
        <begin position="345"/>
        <end position="480"/>
    </location>
</feature>
<evidence type="ECO:0000256" key="5">
    <source>
        <dbReference type="ARBA" id="ARBA00021792"/>
    </source>
</evidence>
<dbReference type="GO" id="GO:0006310">
    <property type="term" value="P:DNA recombination"/>
    <property type="evidence" value="ECO:0007669"/>
    <property type="project" value="UniProtKB-KW"/>
</dbReference>
<dbReference type="InterPro" id="IPR006164">
    <property type="entry name" value="DNA_bd_Ku70/Ku80"/>
</dbReference>
<dbReference type="Pfam" id="PF02735">
    <property type="entry name" value="Ku"/>
    <property type="match status" value="1"/>
</dbReference>
<evidence type="ECO:0000256" key="6">
    <source>
        <dbReference type="ARBA" id="ARBA00022454"/>
    </source>
</evidence>
<dbReference type="Gene3D" id="3.40.50.410">
    <property type="entry name" value="von Willebrand factor, type A domain"/>
    <property type="match status" value="1"/>
</dbReference>
<dbReference type="CDD" id="cd00873">
    <property type="entry name" value="KU80"/>
    <property type="match status" value="1"/>
</dbReference>
<evidence type="ECO:0000256" key="9">
    <source>
        <dbReference type="ARBA" id="ARBA00022801"/>
    </source>
</evidence>
<gene>
    <name evidence="20" type="ORF">EXIGLDRAFT_760341</name>
</gene>
<evidence type="ECO:0000256" key="4">
    <source>
        <dbReference type="ARBA" id="ARBA00012551"/>
    </source>
</evidence>
<feature type="region of interest" description="Disordered" evidence="18">
    <location>
        <begin position="633"/>
        <end position="685"/>
    </location>
</feature>
<comment type="similarity">
    <text evidence="3">Belongs to the ku80 family.</text>
</comment>
<evidence type="ECO:0000256" key="7">
    <source>
        <dbReference type="ARBA" id="ARBA00022741"/>
    </source>
</evidence>
<organism evidence="20 21">
    <name type="scientific">Exidia glandulosa HHB12029</name>
    <dbReference type="NCBI Taxonomy" id="1314781"/>
    <lineage>
        <taxon>Eukaryota</taxon>
        <taxon>Fungi</taxon>
        <taxon>Dikarya</taxon>
        <taxon>Basidiomycota</taxon>
        <taxon>Agaricomycotina</taxon>
        <taxon>Agaricomycetes</taxon>
        <taxon>Auriculariales</taxon>
        <taxon>Exidiaceae</taxon>
        <taxon>Exidia</taxon>
    </lineage>
</organism>
<dbReference type="GO" id="GO:0042162">
    <property type="term" value="F:telomeric DNA binding"/>
    <property type="evidence" value="ECO:0007669"/>
    <property type="project" value="InterPro"/>
</dbReference>
<evidence type="ECO:0000313" key="21">
    <source>
        <dbReference type="Proteomes" id="UP000077266"/>
    </source>
</evidence>
<dbReference type="Pfam" id="PF08785">
    <property type="entry name" value="Ku_PK_bind"/>
    <property type="match status" value="1"/>
</dbReference>
<dbReference type="SUPFAM" id="SSF101420">
    <property type="entry name" value="C-terminal domain of Ku80"/>
    <property type="match status" value="1"/>
</dbReference>
<proteinExistence type="inferred from homology"/>
<dbReference type="EMBL" id="KV425890">
    <property type="protein sequence ID" value="KZW02128.1"/>
    <property type="molecule type" value="Genomic_DNA"/>
</dbReference>
<dbReference type="EC" id="3.6.4.12" evidence="4"/>
<dbReference type="GO" id="GO:0003690">
    <property type="term" value="F:double-stranded DNA binding"/>
    <property type="evidence" value="ECO:0007669"/>
    <property type="project" value="TreeGrafter"/>
</dbReference>
<dbReference type="GO" id="GO:0043564">
    <property type="term" value="C:Ku70:Ku80 complex"/>
    <property type="evidence" value="ECO:0007669"/>
    <property type="project" value="InterPro"/>
</dbReference>
<dbReference type="GO" id="GO:0000723">
    <property type="term" value="P:telomere maintenance"/>
    <property type="evidence" value="ECO:0007669"/>
    <property type="project" value="InterPro"/>
</dbReference>
<dbReference type="GO" id="GO:0003678">
    <property type="term" value="F:DNA helicase activity"/>
    <property type="evidence" value="ECO:0007669"/>
    <property type="project" value="UniProtKB-EC"/>
</dbReference>
<dbReference type="FunCoup" id="A0A165PFZ5">
    <property type="interactions" value="512"/>
</dbReference>
<evidence type="ECO:0000259" key="19">
    <source>
        <dbReference type="SMART" id="SM00559"/>
    </source>
</evidence>
<evidence type="ECO:0000256" key="15">
    <source>
        <dbReference type="ARBA" id="ARBA00023204"/>
    </source>
</evidence>
<keyword evidence="21" id="KW-1185">Reference proteome</keyword>
<dbReference type="SUPFAM" id="SSF100939">
    <property type="entry name" value="SPOC domain-like"/>
    <property type="match status" value="1"/>
</dbReference>
<evidence type="ECO:0000256" key="18">
    <source>
        <dbReference type="SAM" id="MobiDB-lite"/>
    </source>
</evidence>
<dbReference type="Gene3D" id="2.40.290.10">
    <property type="match status" value="1"/>
</dbReference>
<dbReference type="InterPro" id="IPR024193">
    <property type="entry name" value="Ku80"/>
</dbReference>
<evidence type="ECO:0000256" key="10">
    <source>
        <dbReference type="ARBA" id="ARBA00022806"/>
    </source>
</evidence>
<dbReference type="InterPro" id="IPR005161">
    <property type="entry name" value="Ku_N"/>
</dbReference>
<dbReference type="GO" id="GO:0006303">
    <property type="term" value="P:double-strand break repair via nonhomologous end joining"/>
    <property type="evidence" value="ECO:0007669"/>
    <property type="project" value="InterPro"/>
</dbReference>